<gene>
    <name evidence="2" type="ORF">LWI28_021110</name>
</gene>
<feature type="domain" description="FAR1" evidence="1">
    <location>
        <begin position="27"/>
        <end position="67"/>
    </location>
</feature>
<name>A0AAD5JGV6_ACENE</name>
<evidence type="ECO:0000313" key="2">
    <source>
        <dbReference type="EMBL" id="KAI9198718.1"/>
    </source>
</evidence>
<dbReference type="AlphaFoldDB" id="A0AAD5JGV6"/>
<sequence length="78" mass="9243">MYITQVSDDDHEPKLGQEFLSLDQVREFYNAYAKEADFSVRMNSSKKSMRNDEILQKEYVCSKDRTTSIGEISERKRR</sequence>
<protein>
    <recommendedName>
        <fullName evidence="1">FAR1 domain-containing protein</fullName>
    </recommendedName>
</protein>
<dbReference type="PANTHER" id="PTHR46328">
    <property type="entry name" value="FAR-RED IMPAIRED RESPONSIVE (FAR1) FAMILY PROTEIN-RELATED"/>
    <property type="match status" value="1"/>
</dbReference>
<accession>A0AAD5JGV6</accession>
<keyword evidence="3" id="KW-1185">Reference proteome</keyword>
<dbReference type="PANTHER" id="PTHR46328:SF38">
    <property type="entry name" value="FAR1 DNA-BINDING DOMAIN PROTEIN"/>
    <property type="match status" value="1"/>
</dbReference>
<evidence type="ECO:0000259" key="1">
    <source>
        <dbReference type="Pfam" id="PF03101"/>
    </source>
</evidence>
<organism evidence="2 3">
    <name type="scientific">Acer negundo</name>
    <name type="common">Box elder</name>
    <dbReference type="NCBI Taxonomy" id="4023"/>
    <lineage>
        <taxon>Eukaryota</taxon>
        <taxon>Viridiplantae</taxon>
        <taxon>Streptophyta</taxon>
        <taxon>Embryophyta</taxon>
        <taxon>Tracheophyta</taxon>
        <taxon>Spermatophyta</taxon>
        <taxon>Magnoliopsida</taxon>
        <taxon>eudicotyledons</taxon>
        <taxon>Gunneridae</taxon>
        <taxon>Pentapetalae</taxon>
        <taxon>rosids</taxon>
        <taxon>malvids</taxon>
        <taxon>Sapindales</taxon>
        <taxon>Sapindaceae</taxon>
        <taxon>Hippocastanoideae</taxon>
        <taxon>Acereae</taxon>
        <taxon>Acer</taxon>
    </lineage>
</organism>
<comment type="caution">
    <text evidence="2">The sequence shown here is derived from an EMBL/GenBank/DDBJ whole genome shotgun (WGS) entry which is preliminary data.</text>
</comment>
<dbReference type="Proteomes" id="UP001064489">
    <property type="component" value="Chromosome 13"/>
</dbReference>
<dbReference type="EMBL" id="JAJSOW010000002">
    <property type="protein sequence ID" value="KAI9198718.1"/>
    <property type="molecule type" value="Genomic_DNA"/>
</dbReference>
<proteinExistence type="predicted"/>
<reference evidence="2 3" key="1">
    <citation type="journal article" date="2022" name="Plant J.">
        <title>Strategies of tolerance reflected in two North American maple genomes.</title>
        <authorList>
            <person name="McEvoy S.L."/>
            <person name="Sezen U.U."/>
            <person name="Trouern-Trend A."/>
            <person name="McMahon S.M."/>
            <person name="Schaberg P.G."/>
            <person name="Yang J."/>
            <person name="Wegrzyn J.L."/>
            <person name="Swenson N.G."/>
        </authorList>
    </citation>
    <scope>NUCLEOTIDE SEQUENCE [LARGE SCALE GENOMIC DNA]</scope>
    <source>
        <strain evidence="2">91603</strain>
    </source>
</reference>
<evidence type="ECO:0000313" key="3">
    <source>
        <dbReference type="Proteomes" id="UP001064489"/>
    </source>
</evidence>
<dbReference type="InterPro" id="IPR004330">
    <property type="entry name" value="FAR1_DNA_bnd_dom"/>
</dbReference>
<dbReference type="Pfam" id="PF03101">
    <property type="entry name" value="FAR1"/>
    <property type="match status" value="1"/>
</dbReference>